<dbReference type="InterPro" id="IPR003607">
    <property type="entry name" value="HD/PDEase_dom"/>
</dbReference>
<dbReference type="Pfam" id="PF01966">
    <property type="entry name" value="HD"/>
    <property type="match status" value="1"/>
</dbReference>
<dbReference type="SUPFAM" id="SSF109604">
    <property type="entry name" value="HD-domain/PDEase-like"/>
    <property type="match status" value="1"/>
</dbReference>
<name>A0A1G2HG88_9BACT</name>
<dbReference type="CDD" id="cd00077">
    <property type="entry name" value="HDc"/>
    <property type="match status" value="1"/>
</dbReference>
<dbReference type="Gene3D" id="1.10.3210.10">
    <property type="entry name" value="Hypothetical protein af1432"/>
    <property type="match status" value="1"/>
</dbReference>
<sequence length="190" mass="21909">MINQLKDFHHYKGSGLTRSEKVERKVVELLLSSKISDDQRDSSIVWEFKHSSGCCQIARILAQKRDLNIEISEVSAILHDIYVIVEGRYKDHAKLGSHIAKQILEEIGGFSDQEIQTITNAVGHHSEKEIYSDDPYVELIKDVDVFDCSLYKGAEGFYRIHKPEDIFKEYVNRIKAVRKELSLNPEEAFR</sequence>
<dbReference type="EMBL" id="MHOH01000010">
    <property type="protein sequence ID" value="OGZ60908.1"/>
    <property type="molecule type" value="Genomic_DNA"/>
</dbReference>
<dbReference type="Proteomes" id="UP000178835">
    <property type="component" value="Unassembled WGS sequence"/>
</dbReference>
<comment type="caution">
    <text evidence="2">The sequence shown here is derived from an EMBL/GenBank/DDBJ whole genome shotgun (WGS) entry which is preliminary data.</text>
</comment>
<feature type="domain" description="HD" evidence="1">
    <location>
        <begin position="47"/>
        <end position="149"/>
    </location>
</feature>
<evidence type="ECO:0000313" key="3">
    <source>
        <dbReference type="Proteomes" id="UP000178835"/>
    </source>
</evidence>
<dbReference type="AlphaFoldDB" id="A0A1G2HG88"/>
<evidence type="ECO:0000313" key="2">
    <source>
        <dbReference type="EMBL" id="OGZ60908.1"/>
    </source>
</evidence>
<proteinExistence type="predicted"/>
<dbReference type="InterPro" id="IPR006674">
    <property type="entry name" value="HD_domain"/>
</dbReference>
<dbReference type="PROSITE" id="PS51831">
    <property type="entry name" value="HD"/>
    <property type="match status" value="1"/>
</dbReference>
<reference evidence="2 3" key="1">
    <citation type="journal article" date="2016" name="Nat. Commun.">
        <title>Thousands of microbial genomes shed light on interconnected biogeochemical processes in an aquifer system.</title>
        <authorList>
            <person name="Anantharaman K."/>
            <person name="Brown C.T."/>
            <person name="Hug L.A."/>
            <person name="Sharon I."/>
            <person name="Castelle C.J."/>
            <person name="Probst A.J."/>
            <person name="Thomas B.C."/>
            <person name="Singh A."/>
            <person name="Wilkins M.J."/>
            <person name="Karaoz U."/>
            <person name="Brodie E.L."/>
            <person name="Williams K.H."/>
            <person name="Hubbard S.S."/>
            <person name="Banfield J.F."/>
        </authorList>
    </citation>
    <scope>NUCLEOTIDE SEQUENCE [LARGE SCALE GENOMIC DNA]</scope>
</reference>
<accession>A0A1G2HG88</accession>
<organism evidence="2 3">
    <name type="scientific">Candidatus Spechtbacteria bacterium RIFCSPLOWO2_01_FULL_43_12</name>
    <dbReference type="NCBI Taxonomy" id="1802162"/>
    <lineage>
        <taxon>Bacteria</taxon>
        <taxon>Candidatus Spechtiibacteriota</taxon>
    </lineage>
</organism>
<gene>
    <name evidence="2" type="ORF">A2919_00030</name>
</gene>
<protein>
    <recommendedName>
        <fullName evidence="1">HD domain-containing protein</fullName>
    </recommendedName>
</protein>
<evidence type="ECO:0000259" key="1">
    <source>
        <dbReference type="PROSITE" id="PS51831"/>
    </source>
</evidence>